<dbReference type="Gene3D" id="3.40.50.280">
    <property type="entry name" value="Cobalamin-binding domain"/>
    <property type="match status" value="1"/>
</dbReference>
<dbReference type="InterPro" id="IPR023979">
    <property type="entry name" value="CHP04014_B12-bd/rSAM"/>
</dbReference>
<evidence type="ECO:0000256" key="5">
    <source>
        <dbReference type="ARBA" id="ARBA00023014"/>
    </source>
</evidence>
<dbReference type="InterPro" id="IPR023404">
    <property type="entry name" value="rSAM_horseshoe"/>
</dbReference>
<dbReference type="EC" id="2.8.4.4" evidence="7"/>
<comment type="cofactor">
    <cofactor evidence="1">
        <name>[4Fe-4S] cluster</name>
        <dbReference type="ChEBI" id="CHEBI:49883"/>
    </cofactor>
</comment>
<dbReference type="GO" id="GO:0046872">
    <property type="term" value="F:metal ion binding"/>
    <property type="evidence" value="ECO:0007669"/>
    <property type="project" value="UniProtKB-KW"/>
</dbReference>
<keyword evidence="7" id="KW-0689">Ribosomal protein</keyword>
<keyword evidence="5" id="KW-0411">Iron-sulfur</keyword>
<evidence type="ECO:0000313" key="7">
    <source>
        <dbReference type="EMBL" id="CAD6493896.1"/>
    </source>
</evidence>
<dbReference type="SMART" id="SM00729">
    <property type="entry name" value="Elp3"/>
    <property type="match status" value="1"/>
</dbReference>
<dbReference type="InterPro" id="IPR007197">
    <property type="entry name" value="rSAM"/>
</dbReference>
<dbReference type="InterPro" id="IPR006638">
    <property type="entry name" value="Elp3/MiaA/NifB-like_rSAM"/>
</dbReference>
<dbReference type="Pfam" id="PF04055">
    <property type="entry name" value="Radical_SAM"/>
    <property type="match status" value="1"/>
</dbReference>
<dbReference type="EMBL" id="CAJHIO010000045">
    <property type="protein sequence ID" value="CAD6493896.1"/>
    <property type="molecule type" value="Genomic_DNA"/>
</dbReference>
<evidence type="ECO:0000256" key="4">
    <source>
        <dbReference type="ARBA" id="ARBA00023004"/>
    </source>
</evidence>
<feature type="domain" description="Radical SAM core" evidence="6">
    <location>
        <begin position="151"/>
        <end position="382"/>
    </location>
</feature>
<dbReference type="GO" id="GO:0051536">
    <property type="term" value="F:iron-sulfur cluster binding"/>
    <property type="evidence" value="ECO:0007669"/>
    <property type="project" value="UniProtKB-KW"/>
</dbReference>
<dbReference type="GO" id="GO:0005840">
    <property type="term" value="C:ribosome"/>
    <property type="evidence" value="ECO:0007669"/>
    <property type="project" value="UniProtKB-KW"/>
</dbReference>
<keyword evidence="3" id="KW-0479">Metal-binding</keyword>
<dbReference type="SFLD" id="SFLDS00029">
    <property type="entry name" value="Radical_SAM"/>
    <property type="match status" value="1"/>
</dbReference>
<keyword evidence="7" id="KW-0687">Ribonucleoprotein</keyword>
<dbReference type="AlphaFoldDB" id="A0A811T922"/>
<dbReference type="NCBIfam" id="TIGR04014">
    <property type="entry name" value="B12_SAM_MJ_0865"/>
    <property type="match status" value="1"/>
</dbReference>
<keyword evidence="4" id="KW-0408">Iron</keyword>
<evidence type="ECO:0000259" key="6">
    <source>
        <dbReference type="PROSITE" id="PS51918"/>
    </source>
</evidence>
<evidence type="ECO:0000256" key="2">
    <source>
        <dbReference type="ARBA" id="ARBA00022691"/>
    </source>
</evidence>
<dbReference type="Gene3D" id="3.80.30.20">
    <property type="entry name" value="tm_1862 like domain"/>
    <property type="match status" value="1"/>
</dbReference>
<accession>A0A811T922</accession>
<dbReference type="PROSITE" id="PS51918">
    <property type="entry name" value="RADICAL_SAM"/>
    <property type="match status" value="1"/>
</dbReference>
<dbReference type="SUPFAM" id="SSF102114">
    <property type="entry name" value="Radical SAM enzymes"/>
    <property type="match status" value="1"/>
</dbReference>
<proteinExistence type="predicted"/>
<keyword evidence="7" id="KW-0808">Transferase</keyword>
<evidence type="ECO:0000256" key="3">
    <source>
        <dbReference type="ARBA" id="ARBA00022723"/>
    </source>
</evidence>
<dbReference type="Proteomes" id="UP000610373">
    <property type="component" value="Unassembled WGS sequence"/>
</dbReference>
<sequence>MITIVSPEIYTYGSMIIGGILRDAGYNVMLTKELHADTDTVFVSLHSTLQLIDSNIKKFFGMLGRKMVFVGGPVSTYPRIVLGELSNVSCVVVGEGEEIVLDLLERGVSEDVSGIAFKDCNGTIVETKKRPFLTNLTRPLPLIPGDISRQNVRGANVYIETHRGCLGNCDFCQVPGFFGQTIRSRDKEDILAEVKAFKKAGARKIAVSGGTGSLYGYDKEELSHSLIELLRDVSEITGPKNLSVPDMRVDYVNEEVLEAIRRYTMGWVFFGIESGSNRILKQMHKGISIEKAMDAVEYTRLQGVHVAGSFIVGHPSETEKDYELTRDFVEDAMLEDVFVSIIEPIPSTRFANLISDISEEDNPSFKPHTGEYSTLKLSESEARFFDLMLSAETSKPVPRIVTNQQYDALLNIARSQGEDVRAVTRLIWKYKKLF</sequence>
<evidence type="ECO:0000313" key="8">
    <source>
        <dbReference type="Proteomes" id="UP000610373"/>
    </source>
</evidence>
<dbReference type="PANTHER" id="PTHR43409:SF17">
    <property type="entry name" value="METHYLTHIOTRANSFERASE MJ0865-RELATED"/>
    <property type="match status" value="1"/>
</dbReference>
<dbReference type="SFLD" id="SFLDG01217">
    <property type="entry name" value="B12-binding_methylthiotransfer"/>
    <property type="match status" value="1"/>
</dbReference>
<dbReference type="CDD" id="cd01335">
    <property type="entry name" value="Radical_SAM"/>
    <property type="match status" value="1"/>
</dbReference>
<protein>
    <submittedName>
        <fullName evidence="7">Ribosomal protein S12 methylthiotransferase RimO</fullName>
        <ecNumber evidence="7">2.8.4.4</ecNumber>
    </submittedName>
</protein>
<keyword evidence="2" id="KW-0949">S-adenosyl-L-methionine</keyword>
<comment type="caution">
    <text evidence="7">The sequence shown here is derived from an EMBL/GenBank/DDBJ whole genome shotgun (WGS) entry which is preliminary data.</text>
</comment>
<dbReference type="GO" id="GO:0103039">
    <property type="term" value="F:protein methylthiotransferase activity"/>
    <property type="evidence" value="ECO:0007669"/>
    <property type="project" value="UniProtKB-EC"/>
</dbReference>
<dbReference type="PANTHER" id="PTHR43409">
    <property type="entry name" value="ANAEROBIC MAGNESIUM-PROTOPORPHYRIN IX MONOMETHYL ESTER CYCLASE-RELATED"/>
    <property type="match status" value="1"/>
</dbReference>
<dbReference type="SFLD" id="SFLDG01082">
    <property type="entry name" value="B12-binding_domain_containing"/>
    <property type="match status" value="1"/>
</dbReference>
<evidence type="ECO:0000256" key="1">
    <source>
        <dbReference type="ARBA" id="ARBA00001966"/>
    </source>
</evidence>
<dbReference type="InterPro" id="IPR051198">
    <property type="entry name" value="BchE-like"/>
</dbReference>
<reference evidence="7" key="1">
    <citation type="submission" date="2020-10" db="EMBL/GenBank/DDBJ databases">
        <authorList>
            <person name="Hahn C.J."/>
            <person name="Laso-Perez R."/>
            <person name="Vulcano F."/>
            <person name="Vaziourakis K.-M."/>
            <person name="Stokke R."/>
            <person name="Steen I.H."/>
            <person name="Teske A."/>
            <person name="Boetius A."/>
            <person name="Liebeke M."/>
            <person name="Amann R."/>
            <person name="Knittel K."/>
        </authorList>
    </citation>
    <scope>NUCLEOTIDE SEQUENCE</scope>
    <source>
        <strain evidence="7">Gfbio:e3339647-f889-4370-9287-4fb5cb688e4c:AG392O15_GoMArc1</strain>
    </source>
</reference>
<dbReference type="InterPro" id="IPR058240">
    <property type="entry name" value="rSAM_sf"/>
</dbReference>
<name>A0A811T922_9EURY</name>
<gene>
    <name evidence="7" type="primary">rimO</name>
    <name evidence="7" type="ORF">CHKLHMKO_00572</name>
</gene>
<organism evidence="7 8">
    <name type="scientific">Candidatus Argoarchaeum ethanivorans</name>
    <dbReference type="NCBI Taxonomy" id="2608793"/>
    <lineage>
        <taxon>Archaea</taxon>
        <taxon>Methanobacteriati</taxon>
        <taxon>Methanobacteriota</taxon>
        <taxon>Stenosarchaea group</taxon>
        <taxon>Methanomicrobia</taxon>
        <taxon>Methanosarcinales</taxon>
        <taxon>Methanosarcinales incertae sedis</taxon>
        <taxon>GOM Arc I cluster</taxon>
        <taxon>Candidatus Argoarchaeum</taxon>
    </lineage>
</organism>